<keyword evidence="2" id="KW-1185">Reference proteome</keyword>
<dbReference type="AlphaFoldDB" id="I7ZBY5"/>
<name>I7ZBY5_9GAMM</name>
<accession>I7ZBY5</accession>
<evidence type="ECO:0000313" key="2">
    <source>
        <dbReference type="Proteomes" id="UP000003704"/>
    </source>
</evidence>
<dbReference type="OrthoDB" id="369216at2"/>
<gene>
    <name evidence="1" type="ORF">WQQ_29760</name>
</gene>
<dbReference type="RefSeq" id="WP_007185917.1">
    <property type="nucleotide sequence ID" value="NZ_AKGD01000002.1"/>
</dbReference>
<dbReference type="Proteomes" id="UP000003704">
    <property type="component" value="Unassembled WGS sequence"/>
</dbReference>
<proteinExistence type="predicted"/>
<dbReference type="SUPFAM" id="SSF51197">
    <property type="entry name" value="Clavaminate synthase-like"/>
    <property type="match status" value="1"/>
</dbReference>
<comment type="caution">
    <text evidence="1">The sequence shown here is derived from an EMBL/GenBank/DDBJ whole genome shotgun (WGS) entry which is preliminary data.</text>
</comment>
<organism evidence="1 2">
    <name type="scientific">Hydrocarboniphaga effusa AP103</name>
    <dbReference type="NCBI Taxonomy" id="1172194"/>
    <lineage>
        <taxon>Bacteria</taxon>
        <taxon>Pseudomonadati</taxon>
        <taxon>Pseudomonadota</taxon>
        <taxon>Gammaproteobacteria</taxon>
        <taxon>Nevskiales</taxon>
        <taxon>Nevskiaceae</taxon>
        <taxon>Hydrocarboniphaga</taxon>
    </lineage>
</organism>
<sequence length="310" mass="34276">MNFPSSLPSRLLALLSPSYRRAQDARRATDTWRAFDEQRHYDAYLARCRAAFGRSPVPVADAELEQCGFRYLRALSADAAAACIAELEAGHPQLLKKNSRHLEGFKLSDARLKALLDQILRGPVDQAVAGFFSSEYLVHWAAFSLTRAAPEQESVSFRWHCDKGPSRHLKLIVYLNPTAQHGGNTEFMDIASTLAVAERGYVFNKTRTRTGNTGQLARLAGRPLVTELREREAGEAVLFQPSRALHRGISPTRGSRLTATLCLLPSPVRWDRALQSGALSDLAVDEKWHDDALAFLAKLEARLEPATAGA</sequence>
<dbReference type="STRING" id="1172194.WQQ_29760"/>
<reference evidence="1 2" key="1">
    <citation type="journal article" date="2012" name="J. Bacteriol.">
        <title>Genome Sequence of n-Alkane-Degrading Hydrocarboniphaga effusa Strain AP103T (ATCC BAA-332T).</title>
        <authorList>
            <person name="Chang H.K."/>
            <person name="Zylstra G.J."/>
            <person name="Chae J.C."/>
        </authorList>
    </citation>
    <scope>NUCLEOTIDE SEQUENCE [LARGE SCALE GENOMIC DNA]</scope>
    <source>
        <strain evidence="1 2">AP103</strain>
    </source>
</reference>
<evidence type="ECO:0000313" key="1">
    <source>
        <dbReference type="EMBL" id="EIT69394.1"/>
    </source>
</evidence>
<protein>
    <submittedName>
        <fullName evidence="1">Uncharacterized protein</fullName>
    </submittedName>
</protein>
<dbReference type="EMBL" id="AKGD01000002">
    <property type="protein sequence ID" value="EIT69394.1"/>
    <property type="molecule type" value="Genomic_DNA"/>
</dbReference>
<dbReference type="Gene3D" id="2.60.120.620">
    <property type="entry name" value="q2cbj1_9rhob like domain"/>
    <property type="match status" value="1"/>
</dbReference>